<accession>A0ABT2X173</accession>
<sequence length="202" mass="22397">MLKVIGTGFGRTGTDSMREALNRLGAGPCHHMAAVLQDPEQKRLWRALARGAAPDWPRLFSGFRSCVDWPSAAYWRELIAFYPEARVLLTLRSAESWWASFERTILDVIRSSEDPDSLGVALIAEQVFGGRPDDRAHAIATYEAHVAEVMATVGPGRLLVHRIGDGWAPLCAHLGVAVPDEPYPHRNRTTEFHSRFGNRPGS</sequence>
<name>A0ABT2X173_9RHOB</name>
<dbReference type="PANTHER" id="PTHR36978">
    <property type="entry name" value="P-LOOP CONTAINING NUCLEOTIDE TRIPHOSPHATE HYDROLASE"/>
    <property type="match status" value="1"/>
</dbReference>
<dbReference type="PANTHER" id="PTHR36978:SF4">
    <property type="entry name" value="P-LOOP CONTAINING NUCLEOSIDE TRIPHOSPHATE HYDROLASE PROTEIN"/>
    <property type="match status" value="1"/>
</dbReference>
<dbReference type="EMBL" id="JAOVQO010000005">
    <property type="protein sequence ID" value="MCU9847683.1"/>
    <property type="molecule type" value="Genomic_DNA"/>
</dbReference>
<dbReference type="SUPFAM" id="SSF52540">
    <property type="entry name" value="P-loop containing nucleoside triphosphate hydrolases"/>
    <property type="match status" value="1"/>
</dbReference>
<evidence type="ECO:0000313" key="2">
    <source>
        <dbReference type="Proteomes" id="UP001209535"/>
    </source>
</evidence>
<keyword evidence="2" id="KW-1185">Reference proteome</keyword>
<comment type="caution">
    <text evidence="1">The sequence shown here is derived from an EMBL/GenBank/DDBJ whole genome shotgun (WGS) entry which is preliminary data.</text>
</comment>
<organism evidence="1 2">
    <name type="scientific">Albidovulum salinarum</name>
    <dbReference type="NCBI Taxonomy" id="2984153"/>
    <lineage>
        <taxon>Bacteria</taxon>
        <taxon>Pseudomonadati</taxon>
        <taxon>Pseudomonadota</taxon>
        <taxon>Alphaproteobacteria</taxon>
        <taxon>Rhodobacterales</taxon>
        <taxon>Paracoccaceae</taxon>
        <taxon>Albidovulum</taxon>
    </lineage>
</organism>
<dbReference type="Pfam" id="PF17784">
    <property type="entry name" value="Sulfotransfer_4"/>
    <property type="match status" value="1"/>
</dbReference>
<dbReference type="Gene3D" id="3.40.50.300">
    <property type="entry name" value="P-loop containing nucleotide triphosphate hydrolases"/>
    <property type="match status" value="1"/>
</dbReference>
<reference evidence="1 2" key="1">
    <citation type="submission" date="2022-10" db="EMBL/GenBank/DDBJ databases">
        <title>Defluviimonas sp. nov., isolated from ocean surface sediments.</title>
        <authorList>
            <person name="He W."/>
            <person name="Wang L."/>
            <person name="Zhang D.-F."/>
        </authorList>
    </citation>
    <scope>NUCLEOTIDE SEQUENCE [LARGE SCALE GENOMIC DNA]</scope>
    <source>
        <strain evidence="1 2">WL0024</strain>
    </source>
</reference>
<evidence type="ECO:0000313" key="1">
    <source>
        <dbReference type="EMBL" id="MCU9847683.1"/>
    </source>
</evidence>
<protein>
    <submittedName>
        <fullName evidence="1">Sulfotransferase family protein</fullName>
    </submittedName>
</protein>
<proteinExistence type="predicted"/>
<gene>
    <name evidence="1" type="ORF">OEZ60_06650</name>
</gene>
<dbReference type="InterPro" id="IPR040632">
    <property type="entry name" value="Sulfotransfer_4"/>
</dbReference>
<dbReference type="RefSeq" id="WP_263334412.1">
    <property type="nucleotide sequence ID" value="NZ_JAOVQO010000005.1"/>
</dbReference>
<dbReference type="InterPro" id="IPR027417">
    <property type="entry name" value="P-loop_NTPase"/>
</dbReference>
<dbReference type="Proteomes" id="UP001209535">
    <property type="component" value="Unassembled WGS sequence"/>
</dbReference>